<comment type="subunit">
    <text evidence="7">Heterotetramer of 2 PreA and 2 PreT subunits.</text>
</comment>
<evidence type="ECO:0000256" key="3">
    <source>
        <dbReference type="ARBA" id="ARBA00032722"/>
    </source>
</evidence>
<dbReference type="PANTHER" id="PTHR43073:SF2">
    <property type="entry name" value="DIHYDROPYRIMIDINE DEHYDROGENASE [NADP(+)]"/>
    <property type="match status" value="1"/>
</dbReference>
<dbReference type="SUPFAM" id="SSF46548">
    <property type="entry name" value="alpha-helical ferredoxin"/>
    <property type="match status" value="1"/>
</dbReference>
<evidence type="ECO:0000256" key="1">
    <source>
        <dbReference type="ARBA" id="ARBA00023002"/>
    </source>
</evidence>
<evidence type="ECO:0000313" key="12">
    <source>
        <dbReference type="Proteomes" id="UP001597294"/>
    </source>
</evidence>
<organism evidence="11 12">
    <name type="scientific">Kiloniella antarctica</name>
    <dbReference type="NCBI Taxonomy" id="1550907"/>
    <lineage>
        <taxon>Bacteria</taxon>
        <taxon>Pseudomonadati</taxon>
        <taxon>Pseudomonadota</taxon>
        <taxon>Alphaproteobacteria</taxon>
        <taxon>Rhodospirillales</taxon>
        <taxon>Kiloniellaceae</taxon>
        <taxon>Kiloniella</taxon>
    </lineage>
</organism>
<evidence type="ECO:0000313" key="11">
    <source>
        <dbReference type="EMBL" id="MFD2205399.1"/>
    </source>
</evidence>
<dbReference type="Proteomes" id="UP001597294">
    <property type="component" value="Unassembled WGS sequence"/>
</dbReference>
<gene>
    <name evidence="11" type="ORF">ACFSKO_07250</name>
</gene>
<dbReference type="InterPro" id="IPR036188">
    <property type="entry name" value="FAD/NAD-bd_sf"/>
</dbReference>
<dbReference type="InterPro" id="IPR023753">
    <property type="entry name" value="FAD/NAD-binding_dom"/>
</dbReference>
<evidence type="ECO:0000256" key="7">
    <source>
        <dbReference type="ARBA" id="ARBA00049714"/>
    </source>
</evidence>
<evidence type="ECO:0000256" key="8">
    <source>
        <dbReference type="ARBA" id="ARBA00049728"/>
    </source>
</evidence>
<evidence type="ECO:0000256" key="2">
    <source>
        <dbReference type="ARBA" id="ARBA00030119"/>
    </source>
</evidence>
<comment type="catalytic activity">
    <reaction evidence="5">
        <text>5,6-dihydrouracil + NAD(+) = uracil + NADH + H(+)</text>
        <dbReference type="Rhea" id="RHEA:20189"/>
        <dbReference type="ChEBI" id="CHEBI:15378"/>
        <dbReference type="ChEBI" id="CHEBI:15901"/>
        <dbReference type="ChEBI" id="CHEBI:17568"/>
        <dbReference type="ChEBI" id="CHEBI:57540"/>
        <dbReference type="ChEBI" id="CHEBI:57945"/>
        <dbReference type="EC" id="1.3.1.1"/>
    </reaction>
</comment>
<protein>
    <recommendedName>
        <fullName evidence="8">dihydrouracil dehydrogenase (NAD(+))</fullName>
        <ecNumber evidence="8">1.3.1.1</ecNumber>
    </recommendedName>
    <alternativeName>
        <fullName evidence="3">Dihydrothymine dehydrogenase</fullName>
    </alternativeName>
    <alternativeName>
        <fullName evidence="2">Dihydrouracil dehydrogenase</fullName>
    </alternativeName>
</protein>
<evidence type="ECO:0000256" key="5">
    <source>
        <dbReference type="ARBA" id="ARBA00048792"/>
    </source>
</evidence>
<dbReference type="Gene3D" id="3.50.50.60">
    <property type="entry name" value="FAD/NAD(P)-binding domain"/>
    <property type="match status" value="2"/>
</dbReference>
<dbReference type="Pfam" id="PF07992">
    <property type="entry name" value="Pyr_redox_2"/>
    <property type="match status" value="1"/>
</dbReference>
<feature type="domain" description="Dihydroprymidine dehydrogenase" evidence="10">
    <location>
        <begin position="23"/>
        <end position="130"/>
    </location>
</feature>
<evidence type="ECO:0000259" key="9">
    <source>
        <dbReference type="Pfam" id="PF07992"/>
    </source>
</evidence>
<name>A0ABW5BII9_9PROT</name>
<dbReference type="RefSeq" id="WP_380249970.1">
    <property type="nucleotide sequence ID" value="NZ_JBHUII010000004.1"/>
</dbReference>
<dbReference type="EC" id="1.3.1.1" evidence="8"/>
<dbReference type="SUPFAM" id="SSF51971">
    <property type="entry name" value="Nucleotide-binding domain"/>
    <property type="match status" value="1"/>
</dbReference>
<sequence>MTTNAGSRPDIQYNRLADEDYSKNFGDIHPPLNTHEAFVEADRCYFCYDAPCMVACPTSIDIPMFIRQISADNPKGSAKTIFEENILGGMCARVCPTETLCEQACVRQEAEGKPVKIGLLQRYATDHLLEAGDKVFERAALTGKRIAVVGAGPAGLSCAHRLAMHGHDVVIYDAREKAGGLNEYGIAAYKSVDNFAQREVEFLLSIGGISIENGKCLGEQISLADLRQNFDAVFLGMGLAGINSLRVEGEDLDGVVDAVSYISDLRQSRDLSKLSVGRKVAVIGGGMTAVDAAVQSKLLGAEEVTILYRRGQEQMNASEYEQELAQTKGVTIRHWVKPNKLIGENGKVVAIECEYTETKDGSLVGTGETFTLAADMVFKAIGQNFVAAPLNGSAEAIQLESGRIQVDENRRTSLGDVWAGGDCILGGEDLTVAAVEDGKVAAEAINQVLSA</sequence>
<keyword evidence="1" id="KW-0560">Oxidoreductase</keyword>
<reference evidence="12" key="1">
    <citation type="journal article" date="2019" name="Int. J. Syst. Evol. Microbiol.">
        <title>The Global Catalogue of Microorganisms (GCM) 10K type strain sequencing project: providing services to taxonomists for standard genome sequencing and annotation.</title>
        <authorList>
            <consortium name="The Broad Institute Genomics Platform"/>
            <consortium name="The Broad Institute Genome Sequencing Center for Infectious Disease"/>
            <person name="Wu L."/>
            <person name="Ma J."/>
        </authorList>
    </citation>
    <scope>NUCLEOTIDE SEQUENCE [LARGE SCALE GENOMIC DNA]</scope>
    <source>
        <strain evidence="12">CGMCC 4.7192</strain>
    </source>
</reference>
<keyword evidence="12" id="KW-1185">Reference proteome</keyword>
<comment type="catalytic activity">
    <reaction evidence="4">
        <text>5,6-dihydrothymine + NAD(+) = thymine + NADH + H(+)</text>
        <dbReference type="Rhea" id="RHEA:28791"/>
        <dbReference type="ChEBI" id="CHEBI:15378"/>
        <dbReference type="ChEBI" id="CHEBI:17821"/>
        <dbReference type="ChEBI" id="CHEBI:27468"/>
        <dbReference type="ChEBI" id="CHEBI:57540"/>
        <dbReference type="ChEBI" id="CHEBI:57945"/>
        <dbReference type="EC" id="1.3.1.1"/>
    </reaction>
</comment>
<dbReference type="Pfam" id="PF14691">
    <property type="entry name" value="Fer4_20"/>
    <property type="match status" value="1"/>
</dbReference>
<feature type="domain" description="FAD/NAD(P)-binding" evidence="9">
    <location>
        <begin position="145"/>
        <end position="438"/>
    </location>
</feature>
<dbReference type="InterPro" id="IPR009051">
    <property type="entry name" value="Helical_ferredxn"/>
</dbReference>
<dbReference type="PRINTS" id="PR00469">
    <property type="entry name" value="PNDRDTASEII"/>
</dbReference>
<evidence type="ECO:0000256" key="4">
    <source>
        <dbReference type="ARBA" id="ARBA00047685"/>
    </source>
</evidence>
<proteinExistence type="predicted"/>
<dbReference type="PANTHER" id="PTHR43073">
    <property type="entry name" value="DIHYDROPYRIMIDINE DEHYDROGENASE [NADP(+)]"/>
    <property type="match status" value="1"/>
</dbReference>
<dbReference type="Gene3D" id="1.10.1060.10">
    <property type="entry name" value="Alpha-helical ferredoxin"/>
    <property type="match status" value="1"/>
</dbReference>
<comment type="caution">
    <text evidence="11">The sequence shown here is derived from an EMBL/GenBank/DDBJ whole genome shotgun (WGS) entry which is preliminary data.</text>
</comment>
<comment type="function">
    <text evidence="6">Involved in pyrimidine base degradation. Catalyzes physiologically the reduction of uracil to 5,6-dihydrouracil (DHU) by using NADH as a specific cosubstrate. It also catalyzes the reverse reaction and the reduction of thymine to 5,6-dihydrothymine (DHT).</text>
</comment>
<evidence type="ECO:0000259" key="10">
    <source>
        <dbReference type="Pfam" id="PF14691"/>
    </source>
</evidence>
<dbReference type="InterPro" id="IPR028261">
    <property type="entry name" value="DPD_II"/>
</dbReference>
<dbReference type="PRINTS" id="PR00368">
    <property type="entry name" value="FADPNR"/>
</dbReference>
<dbReference type="EMBL" id="JBHUII010000004">
    <property type="protein sequence ID" value="MFD2205399.1"/>
    <property type="molecule type" value="Genomic_DNA"/>
</dbReference>
<accession>A0ABW5BII9</accession>
<evidence type="ECO:0000256" key="6">
    <source>
        <dbReference type="ARBA" id="ARBA00049578"/>
    </source>
</evidence>